<accession>A0A918QX74</accession>
<reference evidence="2" key="2">
    <citation type="submission" date="2020-09" db="EMBL/GenBank/DDBJ databases">
        <authorList>
            <person name="Sun Q."/>
            <person name="Ohkuma M."/>
        </authorList>
    </citation>
    <scope>NUCLEOTIDE SEQUENCE</scope>
    <source>
        <strain evidence="2">JCM 4834</strain>
    </source>
</reference>
<comment type="caution">
    <text evidence="2">The sequence shown here is derived from an EMBL/GenBank/DDBJ whole genome shotgun (WGS) entry which is preliminary data.</text>
</comment>
<reference evidence="2" key="1">
    <citation type="journal article" date="2014" name="Int. J. Syst. Evol. Microbiol.">
        <title>Complete genome sequence of Corynebacterium casei LMG S-19264T (=DSM 44701T), isolated from a smear-ripened cheese.</title>
        <authorList>
            <consortium name="US DOE Joint Genome Institute (JGI-PGF)"/>
            <person name="Walter F."/>
            <person name="Albersmeier A."/>
            <person name="Kalinowski J."/>
            <person name="Ruckert C."/>
        </authorList>
    </citation>
    <scope>NUCLEOTIDE SEQUENCE</scope>
    <source>
        <strain evidence="2">JCM 4834</strain>
    </source>
</reference>
<name>A0A918QX74_9ACTN</name>
<feature type="region of interest" description="Disordered" evidence="1">
    <location>
        <begin position="53"/>
        <end position="73"/>
    </location>
</feature>
<proteinExistence type="predicted"/>
<gene>
    <name evidence="2" type="ORF">GCM10010371_37150</name>
</gene>
<organism evidence="2 3">
    <name type="scientific">Streptomyces subrutilus</name>
    <dbReference type="NCBI Taxonomy" id="36818"/>
    <lineage>
        <taxon>Bacteria</taxon>
        <taxon>Bacillati</taxon>
        <taxon>Actinomycetota</taxon>
        <taxon>Actinomycetes</taxon>
        <taxon>Kitasatosporales</taxon>
        <taxon>Streptomycetaceae</taxon>
        <taxon>Streptomyces</taxon>
    </lineage>
</organism>
<feature type="region of interest" description="Disordered" evidence="1">
    <location>
        <begin position="1"/>
        <end position="21"/>
    </location>
</feature>
<sequence length="146" mass="15715">MTGRPTPHLPSPGDELGTAGPFYPRLGDLARDTAKDGRIGVIVTLPRVGASTYHLRPPGGGDEWSAPADGTTLRPVPAQATYVTPMRRDAVYDHRAQQSALPVLVHYDDGGTAESLLVLTPDQVELYAIQFERLISQREQTQGNAA</sequence>
<protein>
    <submittedName>
        <fullName evidence="2">Uncharacterized protein</fullName>
    </submittedName>
</protein>
<dbReference type="Proteomes" id="UP000634660">
    <property type="component" value="Unassembled WGS sequence"/>
</dbReference>
<dbReference type="EMBL" id="BMVX01000013">
    <property type="protein sequence ID" value="GGZ73966.1"/>
    <property type="molecule type" value="Genomic_DNA"/>
</dbReference>
<dbReference type="AlphaFoldDB" id="A0A918QX74"/>
<evidence type="ECO:0000313" key="2">
    <source>
        <dbReference type="EMBL" id="GGZ73966.1"/>
    </source>
</evidence>
<evidence type="ECO:0000256" key="1">
    <source>
        <dbReference type="SAM" id="MobiDB-lite"/>
    </source>
</evidence>
<evidence type="ECO:0000313" key="3">
    <source>
        <dbReference type="Proteomes" id="UP000634660"/>
    </source>
</evidence>